<dbReference type="EMBL" id="JABFXE010000506">
    <property type="protein sequence ID" value="NUQ89235.1"/>
    <property type="molecule type" value="Genomic_DNA"/>
</dbReference>
<evidence type="ECO:0000313" key="1">
    <source>
        <dbReference type="EMBL" id="NUQ89235.1"/>
    </source>
</evidence>
<reference evidence="1 2" key="1">
    <citation type="submission" date="2020-05" db="EMBL/GenBank/DDBJ databases">
        <title>DNA-SIP metagenomic assembled genomes.</title>
        <authorList>
            <person name="Yu J."/>
        </authorList>
    </citation>
    <scope>NUCLEOTIDE SEQUENCE [LARGE SCALE GENOMIC DNA]</scope>
    <source>
        <strain evidence="1">Bin5.27</strain>
    </source>
</reference>
<evidence type="ECO:0000313" key="2">
    <source>
        <dbReference type="Proteomes" id="UP000574690"/>
    </source>
</evidence>
<protein>
    <submittedName>
        <fullName evidence="1">DivIVA domain-containing protein</fullName>
    </submittedName>
</protein>
<comment type="caution">
    <text evidence="1">The sequence shown here is derived from an EMBL/GenBank/DDBJ whole genome shotgun (WGS) entry which is preliminary data.</text>
</comment>
<organism evidence="1 2">
    <name type="scientific">Glycomyces artemisiae</name>
    <dbReference type="NCBI Taxonomy" id="1076443"/>
    <lineage>
        <taxon>Bacteria</taxon>
        <taxon>Bacillati</taxon>
        <taxon>Actinomycetota</taxon>
        <taxon>Actinomycetes</taxon>
        <taxon>Glycomycetales</taxon>
        <taxon>Glycomycetaceae</taxon>
        <taxon>Glycomyces</taxon>
    </lineage>
</organism>
<dbReference type="AlphaFoldDB" id="A0A850C4M3"/>
<dbReference type="Gene3D" id="6.10.250.660">
    <property type="match status" value="1"/>
</dbReference>
<dbReference type="InterPro" id="IPR019933">
    <property type="entry name" value="DivIVA_domain"/>
</dbReference>
<dbReference type="Proteomes" id="UP000574690">
    <property type="component" value="Unassembled WGS sequence"/>
</dbReference>
<proteinExistence type="predicted"/>
<sequence length="38" mass="4544">MFTSTRLREGYEVKEVDAFLDRIEAEFERRQAVAARRP</sequence>
<dbReference type="NCBIfam" id="TIGR03544">
    <property type="entry name" value="DivI1A_domain"/>
    <property type="match status" value="1"/>
</dbReference>
<gene>
    <name evidence="1" type="ORF">HOQ43_12320</name>
</gene>
<name>A0A850C4M3_9ACTN</name>
<accession>A0A850C4M3</accession>